<dbReference type="GO" id="GO:0046872">
    <property type="term" value="F:metal ion binding"/>
    <property type="evidence" value="ECO:0007669"/>
    <property type="project" value="UniProtKB-KW"/>
</dbReference>
<sequence length="449" mass="50476">MEILIKASQFILSLSLLIVLHELGHFIPAKLFKTRVEKFYLFFDYKFSLFKKKIGDTVYGIGWIPLGGYVKISGMIDESMDTEQMALPPQPWEFRSKPAWQRLIIMLGGVFVNFVLGIVIYICLMYAYGEKFLPNESLKDGVWVQDQLGKDLGLQTGDKILTIDGQTIQKFGELPLEFINGNNYTIERNGEVVEKVIPTDFISKLVDRGKNAGSFLNIRYPFTIAKVQKDSLNAKANILPKDIVTAINGQAISYYDQAKPILENLKGQDISLSVKRGNENLNIPVKVSEFGNLGVVFTTLPIGDLEKLGYYQLAEKKYSFGEAIPAGTNKAWTTLTNYVKQMKKIFNPSTGAYKGLGGFISIGSIFPSEFSWQTFWNITAFLSIMLGFMNLLPIPALDGGHVVFTLWEMITGKKPGDKFLEYAQVTGFILLIILLLFANGNDIFRTFFK</sequence>
<keyword evidence="9 11" id="KW-0482">Metalloprotease</keyword>
<name>A0A839AM64_9FLAO</name>
<dbReference type="InterPro" id="IPR001478">
    <property type="entry name" value="PDZ"/>
</dbReference>
<evidence type="ECO:0000256" key="2">
    <source>
        <dbReference type="ARBA" id="ARBA00004141"/>
    </source>
</evidence>
<comment type="caution">
    <text evidence="13">The sequence shown here is derived from an EMBL/GenBank/DDBJ whole genome shotgun (WGS) entry which is preliminary data.</text>
</comment>
<evidence type="ECO:0000256" key="9">
    <source>
        <dbReference type="ARBA" id="ARBA00023049"/>
    </source>
</evidence>
<dbReference type="SUPFAM" id="SSF50156">
    <property type="entry name" value="PDZ domain-like"/>
    <property type="match status" value="2"/>
</dbReference>
<evidence type="ECO:0000256" key="10">
    <source>
        <dbReference type="ARBA" id="ARBA00023136"/>
    </source>
</evidence>
<organism evidence="13 14">
    <name type="scientific">Tenacibaculum pelagium</name>
    <dbReference type="NCBI Taxonomy" id="2759527"/>
    <lineage>
        <taxon>Bacteria</taxon>
        <taxon>Pseudomonadati</taxon>
        <taxon>Bacteroidota</taxon>
        <taxon>Flavobacteriia</taxon>
        <taxon>Flavobacteriales</taxon>
        <taxon>Flavobacteriaceae</taxon>
        <taxon>Tenacibaculum</taxon>
    </lineage>
</organism>
<evidence type="ECO:0000256" key="8">
    <source>
        <dbReference type="ARBA" id="ARBA00022989"/>
    </source>
</evidence>
<evidence type="ECO:0000259" key="12">
    <source>
        <dbReference type="SMART" id="SM00228"/>
    </source>
</evidence>
<dbReference type="GO" id="GO:0004222">
    <property type="term" value="F:metalloendopeptidase activity"/>
    <property type="evidence" value="ECO:0007669"/>
    <property type="project" value="InterPro"/>
</dbReference>
<evidence type="ECO:0000256" key="11">
    <source>
        <dbReference type="RuleBase" id="RU362031"/>
    </source>
</evidence>
<dbReference type="NCBIfam" id="TIGR00054">
    <property type="entry name" value="RIP metalloprotease RseP"/>
    <property type="match status" value="1"/>
</dbReference>
<comment type="similarity">
    <text evidence="3 11">Belongs to the peptidase M50B family.</text>
</comment>
<dbReference type="InterPro" id="IPR004387">
    <property type="entry name" value="Pept_M50_Zn"/>
</dbReference>
<feature type="transmembrane region" description="Helical" evidence="11">
    <location>
        <begin position="103"/>
        <end position="129"/>
    </location>
</feature>
<dbReference type="PANTHER" id="PTHR42837">
    <property type="entry name" value="REGULATOR OF SIGMA-E PROTEASE RSEP"/>
    <property type="match status" value="1"/>
</dbReference>
<gene>
    <name evidence="13" type="primary">rseP</name>
    <name evidence="13" type="ORF">H3Z83_06585</name>
</gene>
<evidence type="ECO:0000256" key="7">
    <source>
        <dbReference type="ARBA" id="ARBA00022833"/>
    </source>
</evidence>
<keyword evidence="7 11" id="KW-0862">Zinc</keyword>
<dbReference type="InterPro" id="IPR036034">
    <property type="entry name" value="PDZ_sf"/>
</dbReference>
<keyword evidence="14" id="KW-1185">Reference proteome</keyword>
<dbReference type="AlphaFoldDB" id="A0A839AM64"/>
<protein>
    <recommendedName>
        <fullName evidence="11">Zinc metalloprotease</fullName>
        <ecNumber evidence="11">3.4.24.-</ecNumber>
    </recommendedName>
</protein>
<evidence type="ECO:0000256" key="4">
    <source>
        <dbReference type="ARBA" id="ARBA00022670"/>
    </source>
</evidence>
<keyword evidence="11" id="KW-0479">Metal-binding</keyword>
<evidence type="ECO:0000256" key="1">
    <source>
        <dbReference type="ARBA" id="ARBA00001947"/>
    </source>
</evidence>
<reference evidence="13 14" key="1">
    <citation type="submission" date="2020-07" db="EMBL/GenBank/DDBJ databases">
        <title>Bacterium isolated from marine sediment.</title>
        <authorList>
            <person name="Shang D."/>
            <person name="Du Z.-J."/>
        </authorList>
    </citation>
    <scope>NUCLEOTIDE SEQUENCE [LARGE SCALE GENOMIC DNA]</scope>
    <source>
        <strain evidence="13 14">S7007</strain>
    </source>
</reference>
<dbReference type="SMART" id="SM00228">
    <property type="entry name" value="PDZ"/>
    <property type="match status" value="1"/>
</dbReference>
<accession>A0A839AM64</accession>
<evidence type="ECO:0000256" key="6">
    <source>
        <dbReference type="ARBA" id="ARBA00022801"/>
    </source>
</evidence>
<keyword evidence="6 11" id="KW-0378">Hydrolase</keyword>
<dbReference type="EMBL" id="JACGLS010000002">
    <property type="protein sequence ID" value="MBA6156185.1"/>
    <property type="molecule type" value="Genomic_DNA"/>
</dbReference>
<keyword evidence="5 11" id="KW-0812">Transmembrane</keyword>
<keyword evidence="4 13" id="KW-0645">Protease</keyword>
<feature type="transmembrane region" description="Helical" evidence="11">
    <location>
        <begin position="419"/>
        <end position="438"/>
    </location>
</feature>
<evidence type="ECO:0000256" key="3">
    <source>
        <dbReference type="ARBA" id="ARBA00007931"/>
    </source>
</evidence>
<dbReference type="Pfam" id="PF02163">
    <property type="entry name" value="Peptidase_M50"/>
    <property type="match status" value="1"/>
</dbReference>
<evidence type="ECO:0000256" key="5">
    <source>
        <dbReference type="ARBA" id="ARBA00022692"/>
    </source>
</evidence>
<dbReference type="Proteomes" id="UP000563906">
    <property type="component" value="Unassembled WGS sequence"/>
</dbReference>
<dbReference type="GO" id="GO:0016020">
    <property type="term" value="C:membrane"/>
    <property type="evidence" value="ECO:0007669"/>
    <property type="project" value="UniProtKB-SubCell"/>
</dbReference>
<dbReference type="CDD" id="cd06163">
    <property type="entry name" value="S2P-M50_PDZ_RseP-like"/>
    <property type="match status" value="1"/>
</dbReference>
<keyword evidence="8 11" id="KW-1133">Transmembrane helix</keyword>
<evidence type="ECO:0000313" key="14">
    <source>
        <dbReference type="Proteomes" id="UP000563906"/>
    </source>
</evidence>
<dbReference type="RefSeq" id="WP_182124688.1">
    <property type="nucleotide sequence ID" value="NZ_JACGLS010000002.1"/>
</dbReference>
<keyword evidence="10 11" id="KW-0472">Membrane</keyword>
<feature type="domain" description="PDZ" evidence="12">
    <location>
        <begin position="212"/>
        <end position="278"/>
    </location>
</feature>
<dbReference type="InterPro" id="IPR008915">
    <property type="entry name" value="Peptidase_M50"/>
</dbReference>
<comment type="subcellular location">
    <subcellularLocation>
        <location evidence="2">Membrane</location>
        <topology evidence="2">Multi-pass membrane protein</topology>
    </subcellularLocation>
</comment>
<feature type="transmembrane region" description="Helical" evidence="11">
    <location>
        <begin position="380"/>
        <end position="407"/>
    </location>
</feature>
<dbReference type="PANTHER" id="PTHR42837:SF2">
    <property type="entry name" value="MEMBRANE METALLOPROTEASE ARASP2, CHLOROPLASTIC-RELATED"/>
    <property type="match status" value="1"/>
</dbReference>
<dbReference type="Gene3D" id="2.30.42.10">
    <property type="match status" value="1"/>
</dbReference>
<dbReference type="EC" id="3.4.24.-" evidence="11"/>
<proteinExistence type="inferred from homology"/>
<comment type="cofactor">
    <cofactor evidence="1 11">
        <name>Zn(2+)</name>
        <dbReference type="ChEBI" id="CHEBI:29105"/>
    </cofactor>
</comment>
<evidence type="ECO:0000313" key="13">
    <source>
        <dbReference type="EMBL" id="MBA6156185.1"/>
    </source>
</evidence>
<dbReference type="GO" id="GO:0006508">
    <property type="term" value="P:proteolysis"/>
    <property type="evidence" value="ECO:0007669"/>
    <property type="project" value="UniProtKB-KW"/>
</dbReference>